<dbReference type="EMBL" id="MAAF01000118">
    <property type="protein sequence ID" value="OUR75036.1"/>
    <property type="molecule type" value="Genomic_DNA"/>
</dbReference>
<name>A0A1Y5E0U3_COLPS</name>
<proteinExistence type="predicted"/>
<comment type="caution">
    <text evidence="2">The sequence shown here is derived from an EMBL/GenBank/DDBJ whole genome shotgun (WGS) entry which is preliminary data.</text>
</comment>
<reference evidence="3" key="1">
    <citation type="journal article" date="2017" name="Proc. Natl. Acad. Sci. U.S.A.">
        <title>Simulation of Deepwater Horizon oil plume reveals substrate specialization within a complex community of hydrocarbon degraders.</title>
        <authorList>
            <person name="Hu P."/>
            <person name="Dubinsky E.A."/>
            <person name="Probst A.J."/>
            <person name="Wang J."/>
            <person name="Sieber C.M.K."/>
            <person name="Tom L.M."/>
            <person name="Gardinali P."/>
            <person name="Banfield J.F."/>
            <person name="Atlas R.M."/>
            <person name="Andersen G.L."/>
        </authorList>
    </citation>
    <scope>NUCLEOTIDE SEQUENCE [LARGE SCALE GENOMIC DNA]</scope>
</reference>
<gene>
    <name evidence="2" type="ORF">A9Q75_18705</name>
</gene>
<evidence type="ECO:0000259" key="1">
    <source>
        <dbReference type="Pfam" id="PF14341"/>
    </source>
</evidence>
<dbReference type="Pfam" id="PF14341">
    <property type="entry name" value="PilX_N"/>
    <property type="match status" value="1"/>
</dbReference>
<evidence type="ECO:0000313" key="3">
    <source>
        <dbReference type="Proteomes" id="UP000243053"/>
    </source>
</evidence>
<dbReference type="AlphaFoldDB" id="A0A1Y5E0U3"/>
<evidence type="ECO:0000313" key="2">
    <source>
        <dbReference type="EMBL" id="OUR75036.1"/>
    </source>
</evidence>
<protein>
    <recommendedName>
        <fullName evidence="1">Type 4 fimbrial biogenesis protein PilX N-terminal domain-containing protein</fullName>
    </recommendedName>
</protein>
<feature type="domain" description="Type 4 fimbrial biogenesis protein PilX N-terminal" evidence="1">
    <location>
        <begin position="25"/>
        <end position="68"/>
    </location>
</feature>
<dbReference type="InterPro" id="IPR025746">
    <property type="entry name" value="PilX_N_dom"/>
</dbReference>
<sequence>MVMSTVSKIKSEVRMTKSPKITNQRGVVLVVSLVFLVALTAVAAALMQNSTTDMKMSGASEEKVVALQEVVSAVDEVIFNQVSAGQTNRFSRPVTGDVNFPITDQALLLPSTATKSSARVDVANNQFNLDIACPTLKLASSTEVFSCNMLRVRANRNYGRTNQSLISADSGIAQQLLK</sequence>
<organism evidence="2 3">
    <name type="scientific">Colwellia psychrerythraea</name>
    <name type="common">Vibrio psychroerythus</name>
    <dbReference type="NCBI Taxonomy" id="28229"/>
    <lineage>
        <taxon>Bacteria</taxon>
        <taxon>Pseudomonadati</taxon>
        <taxon>Pseudomonadota</taxon>
        <taxon>Gammaproteobacteria</taxon>
        <taxon>Alteromonadales</taxon>
        <taxon>Colwelliaceae</taxon>
        <taxon>Colwellia</taxon>
    </lineage>
</organism>
<dbReference type="Proteomes" id="UP000243053">
    <property type="component" value="Unassembled WGS sequence"/>
</dbReference>
<accession>A0A1Y5E0U3</accession>